<keyword evidence="9" id="KW-1185">Reference proteome</keyword>
<dbReference type="GO" id="GO:0071555">
    <property type="term" value="P:cell wall organization"/>
    <property type="evidence" value="ECO:0007669"/>
    <property type="project" value="UniProtKB-KW"/>
</dbReference>
<sequence length="253" mass="28640">MKVGIFDSGVGGITVLKTALKLLPQVDYIYYSDNNHVPYGTKTKEEVLGYVNDVVAFLISQQVDAIVIACNTATSIAVKTLRSRYPVPIIGMEPAVKLAFNHHSDGKVLVTATSLTLKEEKFKNLVNRLGEEERVCTLALPELVTFAEAFMFDEAQIKAYFKEKLKDYPLEEIVAIVLGCTHFVYFKKILKECLPPHITVYDGNEGTIRHLKELIDSEKVMHIRKEPEVTFYYSGKRCESKELLNKYLDIIEV</sequence>
<dbReference type="Proteomes" id="UP000008467">
    <property type="component" value="Chromosome"/>
</dbReference>
<organism evidence="8 9">
    <name type="scientific">Cellulosilyticum lentocellum (strain ATCC 49066 / DSM 5427 / NCIMB 11756 / RHM5)</name>
    <name type="common">Clostridium lentocellum</name>
    <dbReference type="NCBI Taxonomy" id="642492"/>
    <lineage>
        <taxon>Bacteria</taxon>
        <taxon>Bacillati</taxon>
        <taxon>Bacillota</taxon>
        <taxon>Clostridia</taxon>
        <taxon>Lachnospirales</taxon>
        <taxon>Cellulosilyticaceae</taxon>
        <taxon>Cellulosilyticum</taxon>
    </lineage>
</organism>
<feature type="binding site" evidence="7">
    <location>
        <begin position="181"/>
        <end position="182"/>
    </location>
    <ligand>
        <name>substrate</name>
    </ligand>
</feature>
<dbReference type="UniPathway" id="UPA00219"/>
<dbReference type="STRING" id="642492.Clole_1678"/>
<dbReference type="PANTHER" id="PTHR21198:SF3">
    <property type="entry name" value="GLUTAMATE RACEMASE"/>
    <property type="match status" value="1"/>
</dbReference>
<gene>
    <name evidence="7" type="primary">murI</name>
    <name evidence="8" type="ordered locus">Clole_1678</name>
</gene>
<dbReference type="Pfam" id="PF01177">
    <property type="entry name" value="Asp_Glu_race"/>
    <property type="match status" value="1"/>
</dbReference>
<dbReference type="HOGENOM" id="CLU_052344_1_0_9"/>
<dbReference type="PROSITE" id="PS00923">
    <property type="entry name" value="ASP_GLU_RACEMASE_1"/>
    <property type="match status" value="1"/>
</dbReference>
<evidence type="ECO:0000256" key="5">
    <source>
        <dbReference type="ARBA" id="ARBA00023235"/>
    </source>
</evidence>
<dbReference type="RefSeq" id="WP_013656699.1">
    <property type="nucleotide sequence ID" value="NC_015275.1"/>
</dbReference>
<dbReference type="HAMAP" id="MF_00258">
    <property type="entry name" value="Glu_racemase"/>
    <property type="match status" value="1"/>
</dbReference>
<dbReference type="KEGG" id="cle:Clole_1678"/>
<feature type="binding site" evidence="7">
    <location>
        <begin position="7"/>
        <end position="8"/>
    </location>
    <ligand>
        <name>substrate</name>
    </ligand>
</feature>
<dbReference type="GO" id="GO:0008881">
    <property type="term" value="F:glutamate racemase activity"/>
    <property type="evidence" value="ECO:0007669"/>
    <property type="project" value="UniProtKB-UniRule"/>
</dbReference>
<feature type="binding site" evidence="7">
    <location>
        <begin position="71"/>
        <end position="72"/>
    </location>
    <ligand>
        <name>substrate</name>
    </ligand>
</feature>
<feature type="active site" description="Proton donor/acceptor" evidence="7">
    <location>
        <position position="70"/>
    </location>
</feature>
<comment type="pathway">
    <text evidence="7">Cell wall biogenesis; peptidoglycan biosynthesis.</text>
</comment>
<feature type="binding site" evidence="7">
    <location>
        <begin position="39"/>
        <end position="40"/>
    </location>
    <ligand>
        <name>substrate</name>
    </ligand>
</feature>
<evidence type="ECO:0000256" key="4">
    <source>
        <dbReference type="ARBA" id="ARBA00022984"/>
    </source>
</evidence>
<evidence type="ECO:0000256" key="7">
    <source>
        <dbReference type="HAMAP-Rule" id="MF_00258"/>
    </source>
</evidence>
<evidence type="ECO:0000313" key="9">
    <source>
        <dbReference type="Proteomes" id="UP000008467"/>
    </source>
</evidence>
<dbReference type="Gene3D" id="3.40.50.1860">
    <property type="match status" value="2"/>
</dbReference>
<keyword evidence="6 7" id="KW-0961">Cell wall biogenesis/degradation</keyword>
<evidence type="ECO:0000256" key="6">
    <source>
        <dbReference type="ARBA" id="ARBA00023316"/>
    </source>
</evidence>
<dbReference type="SUPFAM" id="SSF53681">
    <property type="entry name" value="Aspartate/glutamate racemase"/>
    <property type="match status" value="2"/>
</dbReference>
<keyword evidence="4 7" id="KW-0573">Peptidoglycan synthesis</keyword>
<comment type="similarity">
    <text evidence="7">Belongs to the aspartate/glutamate racemases family.</text>
</comment>
<keyword evidence="3 7" id="KW-0133">Cell shape</keyword>
<feature type="active site" description="Proton donor/acceptor" evidence="7">
    <location>
        <position position="180"/>
    </location>
</feature>
<reference evidence="8 9" key="1">
    <citation type="journal article" date="2011" name="J. Bacteriol.">
        <title>Complete genome sequence of the cellulose-degrading bacterium Cellulosilyticum lentocellum.</title>
        <authorList>
            <consortium name="US DOE Joint Genome Institute"/>
            <person name="Miller D.A."/>
            <person name="Suen G."/>
            <person name="Bruce D."/>
            <person name="Copeland A."/>
            <person name="Cheng J.F."/>
            <person name="Detter C."/>
            <person name="Goodwin L.A."/>
            <person name="Han C.S."/>
            <person name="Hauser L.J."/>
            <person name="Land M.L."/>
            <person name="Lapidus A."/>
            <person name="Lucas S."/>
            <person name="Meincke L."/>
            <person name="Pitluck S."/>
            <person name="Tapia R."/>
            <person name="Teshima H."/>
            <person name="Woyke T."/>
            <person name="Fox B.G."/>
            <person name="Angert E.R."/>
            <person name="Currie C.R."/>
        </authorList>
    </citation>
    <scope>NUCLEOTIDE SEQUENCE [LARGE SCALE GENOMIC DNA]</scope>
    <source>
        <strain evidence="9">ATCC 49066 / DSM 5427 / NCIMB 11756 / RHM5</strain>
    </source>
</reference>
<dbReference type="InterPro" id="IPR001920">
    <property type="entry name" value="Asp/Glu_race"/>
</dbReference>
<dbReference type="PANTHER" id="PTHR21198">
    <property type="entry name" value="GLUTAMATE RACEMASE"/>
    <property type="match status" value="1"/>
</dbReference>
<dbReference type="GO" id="GO:0008360">
    <property type="term" value="P:regulation of cell shape"/>
    <property type="evidence" value="ECO:0007669"/>
    <property type="project" value="UniProtKB-KW"/>
</dbReference>
<evidence type="ECO:0000256" key="3">
    <source>
        <dbReference type="ARBA" id="ARBA00022960"/>
    </source>
</evidence>
<evidence type="ECO:0000256" key="1">
    <source>
        <dbReference type="ARBA" id="ARBA00001602"/>
    </source>
</evidence>
<dbReference type="AlphaFoldDB" id="F2JLL1"/>
<proteinExistence type="inferred from homology"/>
<dbReference type="EC" id="5.1.1.3" evidence="2 7"/>
<dbReference type="InterPro" id="IPR018187">
    <property type="entry name" value="Asp/Glu_racemase_AS_1"/>
</dbReference>
<comment type="function">
    <text evidence="7">Provides the (R)-glutamate required for cell wall biosynthesis.</text>
</comment>
<dbReference type="eggNOG" id="COG0796">
    <property type="taxonomic scope" value="Bacteria"/>
</dbReference>
<dbReference type="GO" id="GO:0009252">
    <property type="term" value="P:peptidoglycan biosynthetic process"/>
    <property type="evidence" value="ECO:0007669"/>
    <property type="project" value="UniProtKB-UniRule"/>
</dbReference>
<keyword evidence="5 7" id="KW-0413">Isomerase</keyword>
<accession>F2JLL1</accession>
<comment type="catalytic activity">
    <reaction evidence="1 7">
        <text>L-glutamate = D-glutamate</text>
        <dbReference type="Rhea" id="RHEA:12813"/>
        <dbReference type="ChEBI" id="CHEBI:29985"/>
        <dbReference type="ChEBI" id="CHEBI:29986"/>
        <dbReference type="EC" id="5.1.1.3"/>
    </reaction>
</comment>
<dbReference type="InterPro" id="IPR004391">
    <property type="entry name" value="Glu_race"/>
</dbReference>
<evidence type="ECO:0000256" key="2">
    <source>
        <dbReference type="ARBA" id="ARBA00013090"/>
    </source>
</evidence>
<dbReference type="EMBL" id="CP002582">
    <property type="protein sequence ID" value="ADZ83402.1"/>
    <property type="molecule type" value="Genomic_DNA"/>
</dbReference>
<name>F2JLL1_CELLD</name>
<dbReference type="InterPro" id="IPR015942">
    <property type="entry name" value="Asp/Glu/hydantoin_racemase"/>
</dbReference>
<protein>
    <recommendedName>
        <fullName evidence="2 7">Glutamate racemase</fullName>
        <ecNumber evidence="2 7">5.1.1.3</ecNumber>
    </recommendedName>
</protein>
<evidence type="ECO:0000313" key="8">
    <source>
        <dbReference type="EMBL" id="ADZ83402.1"/>
    </source>
</evidence>
<dbReference type="NCBIfam" id="TIGR00067">
    <property type="entry name" value="glut_race"/>
    <property type="match status" value="1"/>
</dbReference>